<evidence type="ECO:0000256" key="12">
    <source>
        <dbReference type="ARBA" id="ARBA00048336"/>
    </source>
</evidence>
<proteinExistence type="inferred from homology"/>
<dbReference type="GO" id="GO:0005741">
    <property type="term" value="C:mitochondrial outer membrane"/>
    <property type="evidence" value="ECO:0007669"/>
    <property type="project" value="UniProtKB-SubCell"/>
</dbReference>
<comment type="function">
    <text evidence="6">Displays phosphatase activity for serine/threonine residues, and dephosphorylates and activates Pk92B kinase. Has apparently no phosphoglycerate mutase activity.</text>
</comment>
<dbReference type="PANTHER" id="PTHR20935">
    <property type="entry name" value="PHOSPHOGLYCERATE MUTASE-RELATED"/>
    <property type="match status" value="1"/>
</dbReference>
<organism evidence="13">
    <name type="scientific">Medioppia subpectinata</name>
    <dbReference type="NCBI Taxonomy" id="1979941"/>
    <lineage>
        <taxon>Eukaryota</taxon>
        <taxon>Metazoa</taxon>
        <taxon>Ecdysozoa</taxon>
        <taxon>Arthropoda</taxon>
        <taxon>Chelicerata</taxon>
        <taxon>Arachnida</taxon>
        <taxon>Acari</taxon>
        <taxon>Acariformes</taxon>
        <taxon>Sarcoptiformes</taxon>
        <taxon>Oribatida</taxon>
        <taxon>Brachypylina</taxon>
        <taxon>Oppioidea</taxon>
        <taxon>Oppiidae</taxon>
        <taxon>Medioppia</taxon>
    </lineage>
</organism>
<dbReference type="InterPro" id="IPR051021">
    <property type="entry name" value="Mito_Ser/Thr_phosphatase"/>
</dbReference>
<evidence type="ECO:0000313" key="14">
    <source>
        <dbReference type="Proteomes" id="UP000759131"/>
    </source>
</evidence>
<comment type="subunit">
    <text evidence="7">Interacts with Pk92B/ASK1.</text>
</comment>
<comment type="subcellular location">
    <subcellularLocation>
        <location evidence="1">Mitochondrion outer membrane</location>
    </subcellularLocation>
</comment>
<evidence type="ECO:0000256" key="2">
    <source>
        <dbReference type="ARBA" id="ARBA00006717"/>
    </source>
</evidence>
<evidence type="ECO:0000313" key="13">
    <source>
        <dbReference type="EMBL" id="CAD7639883.1"/>
    </source>
</evidence>
<dbReference type="OrthoDB" id="2118094at2759"/>
<keyword evidence="4" id="KW-1000">Mitochondrion outer membrane</keyword>
<evidence type="ECO:0000256" key="4">
    <source>
        <dbReference type="ARBA" id="ARBA00022787"/>
    </source>
</evidence>
<dbReference type="GO" id="GO:0004722">
    <property type="term" value="F:protein serine/threonine phosphatase activity"/>
    <property type="evidence" value="ECO:0007669"/>
    <property type="project" value="UniProtKB-EC"/>
</dbReference>
<keyword evidence="14" id="KW-1185">Reference proteome</keyword>
<evidence type="ECO:0000256" key="11">
    <source>
        <dbReference type="ARBA" id="ARBA00047761"/>
    </source>
</evidence>
<comment type="similarity">
    <text evidence="2">Belongs to the phosphoglycerate mutase family. BPG-dependent PGAM subfamily.</text>
</comment>
<evidence type="ECO:0000256" key="3">
    <source>
        <dbReference type="ARBA" id="ARBA00013081"/>
    </source>
</evidence>
<dbReference type="InterPro" id="IPR029033">
    <property type="entry name" value="His_PPase_superfam"/>
</dbReference>
<dbReference type="Gene3D" id="3.40.50.1240">
    <property type="entry name" value="Phosphoglycerate mutase-like"/>
    <property type="match status" value="1"/>
</dbReference>
<dbReference type="Pfam" id="PF00300">
    <property type="entry name" value="His_Phos_1"/>
    <property type="match status" value="2"/>
</dbReference>
<comment type="catalytic activity">
    <reaction evidence="12">
        <text>O-phospho-L-threonyl-[protein] + H2O = L-threonyl-[protein] + phosphate</text>
        <dbReference type="Rhea" id="RHEA:47004"/>
        <dbReference type="Rhea" id="RHEA-COMP:11060"/>
        <dbReference type="Rhea" id="RHEA-COMP:11605"/>
        <dbReference type="ChEBI" id="CHEBI:15377"/>
        <dbReference type="ChEBI" id="CHEBI:30013"/>
        <dbReference type="ChEBI" id="CHEBI:43474"/>
        <dbReference type="ChEBI" id="CHEBI:61977"/>
        <dbReference type="EC" id="3.1.3.16"/>
    </reaction>
</comment>
<protein>
    <recommendedName>
        <fullName evidence="8">Serine/threonine-protein phosphatase PGAM5, mitochondrial</fullName>
        <ecNumber evidence="3">3.1.3.16</ecNumber>
    </recommendedName>
    <alternativeName>
        <fullName evidence="10">Phosphoglycerate mutase family member 5 homolog</fullName>
    </alternativeName>
    <alternativeName>
        <fullName evidence="9">Serine/threonine-protein phosphatase Pgam5, mitochondrial</fullName>
    </alternativeName>
</protein>
<gene>
    <name evidence="13" type="ORF">OSB1V03_LOCUS17951</name>
</gene>
<dbReference type="EMBL" id="CAJPIZ010022674">
    <property type="protein sequence ID" value="CAG2117999.1"/>
    <property type="molecule type" value="Genomic_DNA"/>
</dbReference>
<dbReference type="AlphaFoldDB" id="A0A7R9LDX0"/>
<keyword evidence="5" id="KW-0378">Hydrolase</keyword>
<dbReference type="SUPFAM" id="SSF53254">
    <property type="entry name" value="Phosphoglycerate mutase-like"/>
    <property type="match status" value="1"/>
</dbReference>
<dbReference type="EMBL" id="OC877249">
    <property type="protein sequence ID" value="CAD7639883.1"/>
    <property type="molecule type" value="Genomic_DNA"/>
</dbReference>
<evidence type="ECO:0000256" key="5">
    <source>
        <dbReference type="ARBA" id="ARBA00022801"/>
    </source>
</evidence>
<name>A0A7R9LDX0_9ACAR</name>
<dbReference type="EC" id="3.1.3.16" evidence="3"/>
<comment type="catalytic activity">
    <reaction evidence="11">
        <text>O-phospho-L-seryl-[protein] + H2O = L-seryl-[protein] + phosphate</text>
        <dbReference type="Rhea" id="RHEA:20629"/>
        <dbReference type="Rhea" id="RHEA-COMP:9863"/>
        <dbReference type="Rhea" id="RHEA-COMP:11604"/>
        <dbReference type="ChEBI" id="CHEBI:15377"/>
        <dbReference type="ChEBI" id="CHEBI:29999"/>
        <dbReference type="ChEBI" id="CHEBI:43474"/>
        <dbReference type="ChEBI" id="CHEBI:83421"/>
        <dbReference type="EC" id="3.1.3.16"/>
    </reaction>
</comment>
<evidence type="ECO:0000256" key="8">
    <source>
        <dbReference type="ARBA" id="ARBA00039765"/>
    </source>
</evidence>
<keyword evidence="4" id="KW-0496">Mitochondrion</keyword>
<evidence type="ECO:0000256" key="7">
    <source>
        <dbReference type="ARBA" id="ARBA00038605"/>
    </source>
</evidence>
<evidence type="ECO:0000256" key="9">
    <source>
        <dbReference type="ARBA" id="ARBA00040722"/>
    </source>
</evidence>
<dbReference type="GO" id="GO:0090141">
    <property type="term" value="P:positive regulation of mitochondrial fission"/>
    <property type="evidence" value="ECO:0007669"/>
    <property type="project" value="TreeGrafter"/>
</dbReference>
<dbReference type="InterPro" id="IPR013078">
    <property type="entry name" value="His_Pase_superF_clade-1"/>
</dbReference>
<evidence type="ECO:0000256" key="6">
    <source>
        <dbReference type="ARBA" id="ARBA00037234"/>
    </source>
</evidence>
<accession>A0A7R9LDX0</accession>
<dbReference type="PANTHER" id="PTHR20935:SF0">
    <property type="entry name" value="SERINE_THREONINE-PROTEIN PHOSPHATASE PGAM5, MITOCHONDRIAL"/>
    <property type="match status" value="1"/>
</dbReference>
<reference evidence="13" key="1">
    <citation type="submission" date="2020-11" db="EMBL/GenBank/DDBJ databases">
        <authorList>
            <person name="Tran Van P."/>
        </authorList>
    </citation>
    <scope>NUCLEOTIDE SEQUENCE</scope>
</reference>
<evidence type="ECO:0000256" key="10">
    <source>
        <dbReference type="ARBA" id="ARBA00042520"/>
    </source>
</evidence>
<sequence length="269" mass="30061">MSRLRGAGKWVLAAGWLTGCTHWSARSDSYLRPRAAHLIDNHRHNNSNRGSVSVPTGGHKWVDNWDKREPFTDNDNDDRARPVATRHIILVRHGQYHESGPEYTLTALGRSQAQAVGARLKNLDLPYKSIVHSTMTRAVETAATISQHLPTVPIESCADIEEGAPIPPEPPFPDWQPSDREFAEDGPRIEAAFQKHIHRADPTQTVDSYEIMVCHGNVIRYFLCRALQLPPDGYLRFDVRHCSVTWLAVHPNGHVTACMVGDVGLGHKP</sequence>
<dbReference type="PROSITE" id="PS51257">
    <property type="entry name" value="PROKAR_LIPOPROTEIN"/>
    <property type="match status" value="1"/>
</dbReference>
<dbReference type="CDD" id="cd07067">
    <property type="entry name" value="HP_PGM_like"/>
    <property type="match status" value="1"/>
</dbReference>
<dbReference type="SMART" id="SM00855">
    <property type="entry name" value="PGAM"/>
    <property type="match status" value="1"/>
</dbReference>
<keyword evidence="4" id="KW-0472">Membrane</keyword>
<evidence type="ECO:0000256" key="1">
    <source>
        <dbReference type="ARBA" id="ARBA00004294"/>
    </source>
</evidence>
<dbReference type="Proteomes" id="UP000759131">
    <property type="component" value="Unassembled WGS sequence"/>
</dbReference>